<dbReference type="CDD" id="cd15489">
    <property type="entry name" value="PHD_SF"/>
    <property type="match status" value="1"/>
</dbReference>
<dbReference type="Pfam" id="PF00628">
    <property type="entry name" value="PHD"/>
    <property type="match status" value="1"/>
</dbReference>
<protein>
    <recommendedName>
        <fullName evidence="5">Zinc finger PHD-type domain-containing protein</fullName>
    </recommendedName>
</protein>
<dbReference type="AlphaFoldDB" id="A0A4S8LZ50"/>
<reference evidence="6 7" key="1">
    <citation type="journal article" date="2019" name="Nat. Ecol. Evol.">
        <title>Megaphylogeny resolves global patterns of mushroom evolution.</title>
        <authorList>
            <person name="Varga T."/>
            <person name="Krizsan K."/>
            <person name="Foldi C."/>
            <person name="Dima B."/>
            <person name="Sanchez-Garcia M."/>
            <person name="Sanchez-Ramirez S."/>
            <person name="Szollosi G.J."/>
            <person name="Szarkandi J.G."/>
            <person name="Papp V."/>
            <person name="Albert L."/>
            <person name="Andreopoulos W."/>
            <person name="Angelini C."/>
            <person name="Antonin V."/>
            <person name="Barry K.W."/>
            <person name="Bougher N.L."/>
            <person name="Buchanan P."/>
            <person name="Buyck B."/>
            <person name="Bense V."/>
            <person name="Catcheside P."/>
            <person name="Chovatia M."/>
            <person name="Cooper J."/>
            <person name="Damon W."/>
            <person name="Desjardin D."/>
            <person name="Finy P."/>
            <person name="Geml J."/>
            <person name="Haridas S."/>
            <person name="Hughes K."/>
            <person name="Justo A."/>
            <person name="Karasinski D."/>
            <person name="Kautmanova I."/>
            <person name="Kiss B."/>
            <person name="Kocsube S."/>
            <person name="Kotiranta H."/>
            <person name="LaButti K.M."/>
            <person name="Lechner B.E."/>
            <person name="Liimatainen K."/>
            <person name="Lipzen A."/>
            <person name="Lukacs Z."/>
            <person name="Mihaltcheva S."/>
            <person name="Morgado L.N."/>
            <person name="Niskanen T."/>
            <person name="Noordeloos M.E."/>
            <person name="Ohm R.A."/>
            <person name="Ortiz-Santana B."/>
            <person name="Ovrebo C."/>
            <person name="Racz N."/>
            <person name="Riley R."/>
            <person name="Savchenko A."/>
            <person name="Shiryaev A."/>
            <person name="Soop K."/>
            <person name="Spirin V."/>
            <person name="Szebenyi C."/>
            <person name="Tomsovsky M."/>
            <person name="Tulloss R.E."/>
            <person name="Uehling J."/>
            <person name="Grigoriev I.V."/>
            <person name="Vagvolgyi C."/>
            <person name="Papp T."/>
            <person name="Martin F.M."/>
            <person name="Miettinen O."/>
            <person name="Hibbett D.S."/>
            <person name="Nagy L.G."/>
        </authorList>
    </citation>
    <scope>NUCLEOTIDE SEQUENCE [LARGE SCALE GENOMIC DNA]</scope>
    <source>
        <strain evidence="6 7">CBS 962.96</strain>
    </source>
</reference>
<dbReference type="SMART" id="SM00249">
    <property type="entry name" value="PHD"/>
    <property type="match status" value="1"/>
</dbReference>
<sequence length="610" mass="66286">MNPALDRYPLNDAVDWTTNLEDAEDPSKFLFFPFSANTLKLDSRYHYPGPSSSFTNRASSSSSRSSSSNPSNNSDTPATVVASNTHLSRSASASRSLFGTSPNSRSPSPVMPAPIAAGTTKKTTTFRPYKPELKLKKHGLFPSPDPSLVIPVDEGQDDDETEQDTLERTMDQMVPSSRTPSPMLDTNPVENEDLSSGPTFSDRVGQAHGQGDRDGDDRGSDTMQPCTQSQPTMSTQRSVGDEEELLSVEEMVLSSGAPLSSPVDSHGTGGATDMDNHVEGSEDGSEGKARNEISNLERPPETENRDRDRETDRGTEQEPKPDLAVDVIDILSDLSSLSDDDSAPLPVKRRMSSPAFTLQGEREGWSAGQRWEEGLSVKKRKLSEPGLSRGEGGKGRGRNRSGPAGTKTPSSSVGRASSASTIAAIKREPGTSTSQQGETSVAAGGSSSASNGKKKERPRRSQGRKVSTPPLPGRGPKPKIKQDGGGGGTRIVWPKMVPGTRACDMILCDSCNLWYHYGCVGFKTNDPRVRTNESWSCPRCVAKKPLYRPILTKNEQCSRPHCKIKDEQVYFVSRLIGRRTKVTGGIGKEYLYLIRWAEWVLSWSFDCYSD</sequence>
<dbReference type="OrthoDB" id="3062799at2759"/>
<keyword evidence="1" id="KW-0479">Metal-binding</keyword>
<feature type="compositionally biased region" description="Basic and acidic residues" evidence="4">
    <location>
        <begin position="360"/>
        <end position="376"/>
    </location>
</feature>
<feature type="compositionally biased region" description="Acidic residues" evidence="4">
    <location>
        <begin position="154"/>
        <end position="164"/>
    </location>
</feature>
<evidence type="ECO:0000256" key="2">
    <source>
        <dbReference type="ARBA" id="ARBA00022771"/>
    </source>
</evidence>
<dbReference type="Gene3D" id="3.30.40.10">
    <property type="entry name" value="Zinc/RING finger domain, C3HC4 (zinc finger)"/>
    <property type="match status" value="1"/>
</dbReference>
<feature type="compositionally biased region" description="Basic residues" evidence="4">
    <location>
        <begin position="452"/>
        <end position="463"/>
    </location>
</feature>
<accession>A0A4S8LZ50</accession>
<feature type="compositionally biased region" description="Low complexity" evidence="4">
    <location>
        <begin position="410"/>
        <end position="420"/>
    </location>
</feature>
<evidence type="ECO:0000313" key="7">
    <source>
        <dbReference type="Proteomes" id="UP000297245"/>
    </source>
</evidence>
<proteinExistence type="predicted"/>
<keyword evidence="3" id="KW-0862">Zinc</keyword>
<dbReference type="EMBL" id="ML179222">
    <property type="protein sequence ID" value="THU94518.1"/>
    <property type="molecule type" value="Genomic_DNA"/>
</dbReference>
<evidence type="ECO:0000313" key="6">
    <source>
        <dbReference type="EMBL" id="THU94518.1"/>
    </source>
</evidence>
<dbReference type="Proteomes" id="UP000297245">
    <property type="component" value="Unassembled WGS sequence"/>
</dbReference>
<dbReference type="InterPro" id="IPR013083">
    <property type="entry name" value="Znf_RING/FYVE/PHD"/>
</dbReference>
<evidence type="ECO:0000256" key="3">
    <source>
        <dbReference type="ARBA" id="ARBA00022833"/>
    </source>
</evidence>
<feature type="compositionally biased region" description="Basic and acidic residues" evidence="4">
    <location>
        <begin position="298"/>
        <end position="323"/>
    </location>
</feature>
<name>A0A4S8LZ50_DENBC</name>
<keyword evidence="2" id="KW-0863">Zinc-finger</keyword>
<dbReference type="SUPFAM" id="SSF57903">
    <property type="entry name" value="FYVE/PHD zinc finger"/>
    <property type="match status" value="1"/>
</dbReference>
<feature type="compositionally biased region" description="Basic and acidic residues" evidence="4">
    <location>
        <begin position="274"/>
        <end position="291"/>
    </location>
</feature>
<dbReference type="GO" id="GO:0008270">
    <property type="term" value="F:zinc ion binding"/>
    <property type="evidence" value="ECO:0007669"/>
    <property type="project" value="UniProtKB-KW"/>
</dbReference>
<feature type="compositionally biased region" description="Low complexity" evidence="4">
    <location>
        <begin position="51"/>
        <end position="74"/>
    </location>
</feature>
<dbReference type="InterPro" id="IPR001965">
    <property type="entry name" value="Znf_PHD"/>
</dbReference>
<feature type="compositionally biased region" description="Polar residues" evidence="4">
    <location>
        <begin position="75"/>
        <end position="86"/>
    </location>
</feature>
<organism evidence="6 7">
    <name type="scientific">Dendrothele bispora (strain CBS 962.96)</name>
    <dbReference type="NCBI Taxonomy" id="1314807"/>
    <lineage>
        <taxon>Eukaryota</taxon>
        <taxon>Fungi</taxon>
        <taxon>Dikarya</taxon>
        <taxon>Basidiomycota</taxon>
        <taxon>Agaricomycotina</taxon>
        <taxon>Agaricomycetes</taxon>
        <taxon>Agaricomycetidae</taxon>
        <taxon>Agaricales</taxon>
        <taxon>Agaricales incertae sedis</taxon>
        <taxon>Dendrothele</taxon>
    </lineage>
</organism>
<evidence type="ECO:0000256" key="4">
    <source>
        <dbReference type="SAM" id="MobiDB-lite"/>
    </source>
</evidence>
<keyword evidence="7" id="KW-1185">Reference proteome</keyword>
<feature type="compositionally biased region" description="Polar residues" evidence="4">
    <location>
        <begin position="222"/>
        <end position="238"/>
    </location>
</feature>
<feature type="region of interest" description="Disordered" evidence="4">
    <location>
        <begin position="51"/>
        <end position="490"/>
    </location>
</feature>
<feature type="compositionally biased region" description="Polar residues" evidence="4">
    <location>
        <begin position="430"/>
        <end position="439"/>
    </location>
</feature>
<dbReference type="InterPro" id="IPR011011">
    <property type="entry name" value="Znf_FYVE_PHD"/>
</dbReference>
<feature type="compositionally biased region" description="Low complexity" evidence="4">
    <location>
        <begin position="325"/>
        <end position="337"/>
    </location>
</feature>
<feature type="domain" description="Zinc finger PHD-type" evidence="5">
    <location>
        <begin position="499"/>
        <end position="541"/>
    </location>
</feature>
<feature type="compositionally biased region" description="Basic and acidic residues" evidence="4">
    <location>
        <begin position="210"/>
        <end position="220"/>
    </location>
</feature>
<dbReference type="InterPro" id="IPR019787">
    <property type="entry name" value="Znf_PHD-finger"/>
</dbReference>
<gene>
    <name evidence="6" type="ORF">K435DRAFT_157296</name>
</gene>
<feature type="compositionally biased region" description="Polar residues" evidence="4">
    <location>
        <begin position="98"/>
        <end position="107"/>
    </location>
</feature>
<evidence type="ECO:0000256" key="1">
    <source>
        <dbReference type="ARBA" id="ARBA00022723"/>
    </source>
</evidence>
<feature type="compositionally biased region" description="Low complexity" evidence="4">
    <location>
        <begin position="87"/>
        <end position="97"/>
    </location>
</feature>
<feature type="compositionally biased region" description="Low complexity" evidence="4">
    <location>
        <begin position="440"/>
        <end position="451"/>
    </location>
</feature>
<evidence type="ECO:0000259" key="5">
    <source>
        <dbReference type="SMART" id="SM00249"/>
    </source>
</evidence>